<dbReference type="InterPro" id="IPR003043">
    <property type="entry name" value="Uropor_MeTrfase_CS"/>
</dbReference>
<gene>
    <name evidence="8" type="primary">cobA</name>
    <name evidence="8" type="ORF">EI684_14345</name>
</gene>
<dbReference type="CDD" id="cd11642">
    <property type="entry name" value="SUMT"/>
    <property type="match status" value="1"/>
</dbReference>
<name>A0A426TWJ8_9CHLR</name>
<evidence type="ECO:0000256" key="3">
    <source>
        <dbReference type="ARBA" id="ARBA00022679"/>
    </source>
</evidence>
<dbReference type="EC" id="2.1.1.107" evidence="1"/>
<protein>
    <recommendedName>
        <fullName evidence="1">uroporphyrinogen-III C-methyltransferase</fullName>
        <ecNumber evidence="1">2.1.1.107</ecNumber>
    </recommendedName>
</protein>
<dbReference type="InterPro" id="IPR035996">
    <property type="entry name" value="4pyrrol_Methylase_sf"/>
</dbReference>
<dbReference type="NCBIfam" id="NF004790">
    <property type="entry name" value="PRK06136.1"/>
    <property type="match status" value="1"/>
</dbReference>
<keyword evidence="5" id="KW-0627">Porphyrin biosynthesis</keyword>
<evidence type="ECO:0000313" key="8">
    <source>
        <dbReference type="EMBL" id="RRR69922.1"/>
    </source>
</evidence>
<dbReference type="PANTHER" id="PTHR45790:SF3">
    <property type="entry name" value="S-ADENOSYL-L-METHIONINE-DEPENDENT UROPORPHYRINOGEN III METHYLTRANSFERASE, CHLOROPLASTIC"/>
    <property type="match status" value="1"/>
</dbReference>
<dbReference type="AlphaFoldDB" id="A0A426TWJ8"/>
<dbReference type="PROSITE" id="PS00840">
    <property type="entry name" value="SUMT_2"/>
    <property type="match status" value="1"/>
</dbReference>
<dbReference type="GO" id="GO:0019354">
    <property type="term" value="P:siroheme biosynthetic process"/>
    <property type="evidence" value="ECO:0007669"/>
    <property type="project" value="InterPro"/>
</dbReference>
<keyword evidence="2 6" id="KW-0489">Methyltransferase</keyword>
<dbReference type="Pfam" id="PF00590">
    <property type="entry name" value="TP_methylase"/>
    <property type="match status" value="1"/>
</dbReference>
<evidence type="ECO:0000259" key="7">
    <source>
        <dbReference type="Pfam" id="PF00590"/>
    </source>
</evidence>
<reference evidence="8 9" key="1">
    <citation type="submission" date="2018-12" db="EMBL/GenBank/DDBJ databases">
        <title>Genome Sequence of Candidatus Viridilinea halotolerans isolated from saline sulfide-rich spring.</title>
        <authorList>
            <person name="Grouzdev D.S."/>
            <person name="Burganskaya E.I."/>
            <person name="Krutkina M.S."/>
            <person name="Sukhacheva M.V."/>
            <person name="Gorlenko V.M."/>
        </authorList>
    </citation>
    <scope>NUCLEOTIDE SEQUENCE [LARGE SCALE GENOMIC DNA]</scope>
    <source>
        <strain evidence="8">Chok-6</strain>
    </source>
</reference>
<keyword evidence="4" id="KW-0949">S-adenosyl-L-methionine</keyword>
<dbReference type="InterPro" id="IPR050161">
    <property type="entry name" value="Siro_Cobalamin_biosynth"/>
</dbReference>
<evidence type="ECO:0000256" key="4">
    <source>
        <dbReference type="ARBA" id="ARBA00022691"/>
    </source>
</evidence>
<dbReference type="EMBL" id="RSAS01000574">
    <property type="protein sequence ID" value="RRR69922.1"/>
    <property type="molecule type" value="Genomic_DNA"/>
</dbReference>
<accession>A0A426TWJ8</accession>
<dbReference type="Proteomes" id="UP000280307">
    <property type="component" value="Unassembled WGS sequence"/>
</dbReference>
<dbReference type="InterPro" id="IPR014776">
    <property type="entry name" value="4pyrrole_Mease_sub2"/>
</dbReference>
<evidence type="ECO:0000256" key="1">
    <source>
        <dbReference type="ARBA" id="ARBA00012162"/>
    </source>
</evidence>
<evidence type="ECO:0000313" key="9">
    <source>
        <dbReference type="Proteomes" id="UP000280307"/>
    </source>
</evidence>
<comment type="similarity">
    <text evidence="6">Belongs to the precorrin methyltransferase family.</text>
</comment>
<evidence type="ECO:0000256" key="5">
    <source>
        <dbReference type="ARBA" id="ARBA00023244"/>
    </source>
</evidence>
<dbReference type="NCBIfam" id="TIGR01469">
    <property type="entry name" value="cobA_cysG_Cterm"/>
    <property type="match status" value="1"/>
</dbReference>
<dbReference type="FunFam" id="3.30.950.10:FF:000001">
    <property type="entry name" value="Siroheme synthase"/>
    <property type="match status" value="1"/>
</dbReference>
<dbReference type="InterPro" id="IPR014777">
    <property type="entry name" value="4pyrrole_Mease_sub1"/>
</dbReference>
<dbReference type="GO" id="GO:0032259">
    <property type="term" value="P:methylation"/>
    <property type="evidence" value="ECO:0007669"/>
    <property type="project" value="UniProtKB-KW"/>
</dbReference>
<evidence type="ECO:0000256" key="2">
    <source>
        <dbReference type="ARBA" id="ARBA00022603"/>
    </source>
</evidence>
<dbReference type="PROSITE" id="PS00839">
    <property type="entry name" value="SUMT_1"/>
    <property type="match status" value="1"/>
</dbReference>
<organism evidence="8 9">
    <name type="scientific">Candidatus Viridilinea halotolerans</name>
    <dbReference type="NCBI Taxonomy" id="2491704"/>
    <lineage>
        <taxon>Bacteria</taxon>
        <taxon>Bacillati</taxon>
        <taxon>Chloroflexota</taxon>
        <taxon>Chloroflexia</taxon>
        <taxon>Chloroflexales</taxon>
        <taxon>Chloroflexineae</taxon>
        <taxon>Oscillochloridaceae</taxon>
        <taxon>Candidatus Viridilinea</taxon>
    </lineage>
</organism>
<dbReference type="InterPro" id="IPR006366">
    <property type="entry name" value="CobA/CysG_C"/>
</dbReference>
<sequence>MSGKAYLVGAGPGRADLITVRGLNLLRQADVVLYDWLIAPQLLSEVSTEAEMVFVGKAHDKHTLEQDSITDLLVAHVQAGKQVVRLKGGDPSVFGHAGEEAAALAAAKLPYEIVPGVSSALAAPAYAGIPLTYRGLATGFAVVTGHEASDSNSPTDWEALARIPTLVVLMGLHRAERVCGALLAAGREATTPIAVISRATTSDQQTLLATLGTLAEMLRERTPPTPAILVIGAVAAMAQELAWFDPSAAPDGFAAFE</sequence>
<proteinExistence type="inferred from homology"/>
<comment type="caution">
    <text evidence="8">The sequence shown here is derived from an EMBL/GenBank/DDBJ whole genome shotgun (WGS) entry which is preliminary data.</text>
</comment>
<dbReference type="InterPro" id="IPR000878">
    <property type="entry name" value="4pyrrol_Mease"/>
</dbReference>
<keyword evidence="3 6" id="KW-0808">Transferase</keyword>
<dbReference type="Gene3D" id="3.30.950.10">
    <property type="entry name" value="Methyltransferase, Cobalt-precorrin-4 Transmethylase, Domain 2"/>
    <property type="match status" value="1"/>
</dbReference>
<dbReference type="Gene3D" id="3.40.1010.10">
    <property type="entry name" value="Cobalt-precorrin-4 Transmethylase, Domain 1"/>
    <property type="match status" value="1"/>
</dbReference>
<evidence type="ECO:0000256" key="6">
    <source>
        <dbReference type="RuleBase" id="RU003960"/>
    </source>
</evidence>
<dbReference type="PANTHER" id="PTHR45790">
    <property type="entry name" value="SIROHEME SYNTHASE-RELATED"/>
    <property type="match status" value="1"/>
</dbReference>
<feature type="domain" description="Tetrapyrrole methylase" evidence="7">
    <location>
        <begin position="6"/>
        <end position="214"/>
    </location>
</feature>
<dbReference type="GO" id="GO:0004851">
    <property type="term" value="F:uroporphyrin-III C-methyltransferase activity"/>
    <property type="evidence" value="ECO:0007669"/>
    <property type="project" value="UniProtKB-EC"/>
</dbReference>
<dbReference type="SUPFAM" id="SSF53790">
    <property type="entry name" value="Tetrapyrrole methylase"/>
    <property type="match status" value="1"/>
</dbReference>
<dbReference type="FunFam" id="3.40.1010.10:FF:000001">
    <property type="entry name" value="Siroheme synthase"/>
    <property type="match status" value="1"/>
</dbReference>